<evidence type="ECO:0000256" key="4">
    <source>
        <dbReference type="ARBA" id="ARBA00022741"/>
    </source>
</evidence>
<dbReference type="Gene3D" id="3.90.190.20">
    <property type="entry name" value="Mur ligase, C-terminal domain"/>
    <property type="match status" value="1"/>
</dbReference>
<dbReference type="RefSeq" id="WP_126700355.1">
    <property type="nucleotide sequence ID" value="NZ_RWKW01000044.1"/>
</dbReference>
<dbReference type="Pfam" id="PF02875">
    <property type="entry name" value="Mur_ligase_C"/>
    <property type="match status" value="1"/>
</dbReference>
<keyword evidence="4 10" id="KW-0547">Nucleotide-binding</keyword>
<evidence type="ECO:0000256" key="10">
    <source>
        <dbReference type="HAMAP-Rule" id="MF_02019"/>
    </source>
</evidence>
<dbReference type="InterPro" id="IPR004101">
    <property type="entry name" value="Mur_ligase_C"/>
</dbReference>
<keyword evidence="6 10" id="KW-0133">Cell shape</keyword>
<keyword evidence="16" id="KW-1185">Reference proteome</keyword>
<evidence type="ECO:0000256" key="3">
    <source>
        <dbReference type="ARBA" id="ARBA00022618"/>
    </source>
</evidence>
<evidence type="ECO:0000259" key="14">
    <source>
        <dbReference type="Pfam" id="PF08245"/>
    </source>
</evidence>
<dbReference type="GO" id="GO:0051301">
    <property type="term" value="P:cell division"/>
    <property type="evidence" value="ECO:0007669"/>
    <property type="project" value="UniProtKB-KW"/>
</dbReference>
<comment type="function">
    <text evidence="10 11">Involved in cell wall formation. Catalyzes the final step in the synthesis of UDP-N-acetylmuramoyl-pentapeptide, the precursor of murein.</text>
</comment>
<evidence type="ECO:0000256" key="11">
    <source>
        <dbReference type="RuleBase" id="RU004136"/>
    </source>
</evidence>
<dbReference type="InterPro" id="IPR035911">
    <property type="entry name" value="MurE/MurF_N"/>
</dbReference>
<comment type="caution">
    <text evidence="15">The sequence shown here is derived from an EMBL/GenBank/DDBJ whole genome shotgun (WGS) entry which is preliminary data.</text>
</comment>
<evidence type="ECO:0000259" key="13">
    <source>
        <dbReference type="Pfam" id="PF02875"/>
    </source>
</evidence>
<organism evidence="15 16">
    <name type="scientific">Aquibium carbonis</name>
    <dbReference type="NCBI Taxonomy" id="2495581"/>
    <lineage>
        <taxon>Bacteria</taxon>
        <taxon>Pseudomonadati</taxon>
        <taxon>Pseudomonadota</taxon>
        <taxon>Alphaproteobacteria</taxon>
        <taxon>Hyphomicrobiales</taxon>
        <taxon>Phyllobacteriaceae</taxon>
        <taxon>Aquibium</taxon>
    </lineage>
</organism>
<dbReference type="SUPFAM" id="SSF53244">
    <property type="entry name" value="MurD-like peptide ligases, peptide-binding domain"/>
    <property type="match status" value="1"/>
</dbReference>
<dbReference type="UniPathway" id="UPA00219"/>
<dbReference type="InterPro" id="IPR013221">
    <property type="entry name" value="Mur_ligase_cen"/>
</dbReference>
<evidence type="ECO:0000313" key="15">
    <source>
        <dbReference type="EMBL" id="RST85962.1"/>
    </source>
</evidence>
<dbReference type="PANTHER" id="PTHR43024">
    <property type="entry name" value="UDP-N-ACETYLMURAMOYL-TRIPEPTIDE--D-ALANYL-D-ALANINE LIGASE"/>
    <property type="match status" value="1"/>
</dbReference>
<keyword evidence="9 10" id="KW-0961">Cell wall biogenesis/degradation</keyword>
<dbReference type="GO" id="GO:0005737">
    <property type="term" value="C:cytoplasm"/>
    <property type="evidence" value="ECO:0007669"/>
    <property type="project" value="UniProtKB-SubCell"/>
</dbReference>
<keyword evidence="5 10" id="KW-0067">ATP-binding</keyword>
<sequence length="480" mass="50545">MTVLWTSEAMIAAMGGRPLGTMPQGVSGISIDTRTLKPGDAFFAIKGDVFDGHDFATAAMAAGANLMVVSDSKLAALGRLTMPMIVVEDVLAALEMLGVAARARSRAKVIAVTGSAGKTSTKEALRLALSVSGTVHAAERSFNNHWGVPLSLARMPQDSDYAIFEIGMNHAGEIRPLVKLVRPHVAIVTMVAAAHLGHFHSVDDIARAKAEIFEGIVPGGHALINRDDHRWRILDKLAREAGVQNITGFGEHSRSQVKLLACTLGEHHSSITVKIGGETFDAQIGAPGRHIVQNVLAVLGAVYLAGGDVGMAAEALALLTPERGRGARSTLRHPDGPFIVIDESYNANPASMKVALDLLARSSISGEGRRIAVLGEMRELGAHSRKFHAALAEPLREAAPDLVFLAGAEMAALEAALGDDIPLQYRETGAELIPLLVSIVGPGDVVMIKSSNGLGFSKIVDALTSRFPAEGTSCSEDARQ</sequence>
<dbReference type="Gene3D" id="3.40.1190.10">
    <property type="entry name" value="Mur-like, catalytic domain"/>
    <property type="match status" value="1"/>
</dbReference>
<evidence type="ECO:0000256" key="9">
    <source>
        <dbReference type="ARBA" id="ARBA00023316"/>
    </source>
</evidence>
<feature type="domain" description="Mur ligase central" evidence="14">
    <location>
        <begin position="112"/>
        <end position="301"/>
    </location>
</feature>
<comment type="catalytic activity">
    <reaction evidence="10 11">
        <text>D-alanyl-D-alanine + UDP-N-acetyl-alpha-D-muramoyl-L-alanyl-gamma-D-glutamyl-meso-2,6-diaminopimelate + ATP = UDP-N-acetyl-alpha-D-muramoyl-L-alanyl-gamma-D-glutamyl-meso-2,6-diaminopimeloyl-D-alanyl-D-alanine + ADP + phosphate + H(+)</text>
        <dbReference type="Rhea" id="RHEA:28374"/>
        <dbReference type="ChEBI" id="CHEBI:15378"/>
        <dbReference type="ChEBI" id="CHEBI:30616"/>
        <dbReference type="ChEBI" id="CHEBI:43474"/>
        <dbReference type="ChEBI" id="CHEBI:57822"/>
        <dbReference type="ChEBI" id="CHEBI:61386"/>
        <dbReference type="ChEBI" id="CHEBI:83905"/>
        <dbReference type="ChEBI" id="CHEBI:456216"/>
        <dbReference type="EC" id="6.3.2.10"/>
    </reaction>
</comment>
<dbReference type="InterPro" id="IPR005863">
    <property type="entry name" value="UDP-N-AcMur_synth"/>
</dbReference>
<dbReference type="GO" id="GO:0008360">
    <property type="term" value="P:regulation of cell shape"/>
    <property type="evidence" value="ECO:0007669"/>
    <property type="project" value="UniProtKB-KW"/>
</dbReference>
<dbReference type="Gene3D" id="3.40.1390.10">
    <property type="entry name" value="MurE/MurF, N-terminal domain"/>
    <property type="match status" value="1"/>
</dbReference>
<proteinExistence type="inferred from homology"/>
<keyword evidence="1 10" id="KW-0963">Cytoplasm</keyword>
<dbReference type="GO" id="GO:0071555">
    <property type="term" value="P:cell wall organization"/>
    <property type="evidence" value="ECO:0007669"/>
    <property type="project" value="UniProtKB-KW"/>
</dbReference>
<dbReference type="SUPFAM" id="SSF63418">
    <property type="entry name" value="MurE/MurF N-terminal domain"/>
    <property type="match status" value="1"/>
</dbReference>
<dbReference type="Pfam" id="PF01225">
    <property type="entry name" value="Mur_ligase"/>
    <property type="match status" value="1"/>
</dbReference>
<evidence type="ECO:0000256" key="6">
    <source>
        <dbReference type="ARBA" id="ARBA00022960"/>
    </source>
</evidence>
<keyword evidence="7 10" id="KW-0573">Peptidoglycan synthesis</keyword>
<evidence type="ECO:0000256" key="2">
    <source>
        <dbReference type="ARBA" id="ARBA00022598"/>
    </source>
</evidence>
<dbReference type="GO" id="GO:0009252">
    <property type="term" value="P:peptidoglycan biosynthetic process"/>
    <property type="evidence" value="ECO:0007669"/>
    <property type="project" value="UniProtKB-UniRule"/>
</dbReference>
<dbReference type="InterPro" id="IPR036615">
    <property type="entry name" value="Mur_ligase_C_dom_sf"/>
</dbReference>
<gene>
    <name evidence="10" type="primary">murF</name>
    <name evidence="15" type="ORF">EJC49_12945</name>
</gene>
<dbReference type="InterPro" id="IPR000713">
    <property type="entry name" value="Mur_ligase_N"/>
</dbReference>
<dbReference type="PANTHER" id="PTHR43024:SF1">
    <property type="entry name" value="UDP-N-ACETYLMURAMOYL-TRIPEPTIDE--D-ALANYL-D-ALANINE LIGASE"/>
    <property type="match status" value="1"/>
</dbReference>
<dbReference type="SUPFAM" id="SSF53623">
    <property type="entry name" value="MurD-like peptide ligases, catalytic domain"/>
    <property type="match status" value="1"/>
</dbReference>
<dbReference type="GO" id="GO:0047480">
    <property type="term" value="F:UDP-N-acetylmuramoyl-tripeptide-D-alanyl-D-alanine ligase activity"/>
    <property type="evidence" value="ECO:0007669"/>
    <property type="project" value="UniProtKB-UniRule"/>
</dbReference>
<feature type="domain" description="Mur ligase N-terminal catalytic" evidence="12">
    <location>
        <begin position="26"/>
        <end position="96"/>
    </location>
</feature>
<dbReference type="NCBIfam" id="TIGR01143">
    <property type="entry name" value="murF"/>
    <property type="match status" value="1"/>
</dbReference>
<evidence type="ECO:0000256" key="7">
    <source>
        <dbReference type="ARBA" id="ARBA00022984"/>
    </source>
</evidence>
<dbReference type="OrthoDB" id="9801978at2"/>
<comment type="pathway">
    <text evidence="10 11">Cell wall biogenesis; peptidoglycan biosynthesis.</text>
</comment>
<keyword evidence="8 10" id="KW-0131">Cell cycle</keyword>
<dbReference type="InterPro" id="IPR036565">
    <property type="entry name" value="Mur-like_cat_sf"/>
</dbReference>
<dbReference type="Proteomes" id="UP000278398">
    <property type="component" value="Unassembled WGS sequence"/>
</dbReference>
<feature type="domain" description="Mur ligase C-terminal" evidence="13">
    <location>
        <begin position="335"/>
        <end position="451"/>
    </location>
</feature>
<dbReference type="EMBL" id="RWKW01000044">
    <property type="protein sequence ID" value="RST85962.1"/>
    <property type="molecule type" value="Genomic_DNA"/>
</dbReference>
<evidence type="ECO:0000259" key="12">
    <source>
        <dbReference type="Pfam" id="PF01225"/>
    </source>
</evidence>
<protein>
    <recommendedName>
        <fullName evidence="10 11">UDP-N-acetylmuramoyl-tripeptide--D-alanyl-D-alanine ligase</fullName>
        <ecNumber evidence="10 11">6.3.2.10</ecNumber>
    </recommendedName>
    <alternativeName>
        <fullName evidence="10">D-alanyl-D-alanine-adding enzyme</fullName>
    </alternativeName>
</protein>
<dbReference type="GO" id="GO:0008766">
    <property type="term" value="F:UDP-N-acetylmuramoylalanyl-D-glutamyl-2,6-diaminopimelate-D-alanyl-D-alanine ligase activity"/>
    <property type="evidence" value="ECO:0007669"/>
    <property type="project" value="RHEA"/>
</dbReference>
<reference evidence="15 16" key="1">
    <citation type="submission" date="2018-12" db="EMBL/GenBank/DDBJ databases">
        <title>Mesorhizobium carbonis sp. nov., isolated from coal mine water.</title>
        <authorList>
            <person name="Xin W."/>
            <person name="Xu Z."/>
            <person name="Xiang F."/>
            <person name="Zhang J."/>
            <person name="Xi L."/>
            <person name="Liu J."/>
        </authorList>
    </citation>
    <scope>NUCLEOTIDE SEQUENCE [LARGE SCALE GENOMIC DNA]</scope>
    <source>
        <strain evidence="15 16">B2.3</strain>
    </source>
</reference>
<dbReference type="NCBIfam" id="NF010693">
    <property type="entry name" value="PRK14093.1"/>
    <property type="match status" value="1"/>
</dbReference>
<evidence type="ECO:0000256" key="1">
    <source>
        <dbReference type="ARBA" id="ARBA00022490"/>
    </source>
</evidence>
<accession>A0A429YWY1</accession>
<evidence type="ECO:0000256" key="5">
    <source>
        <dbReference type="ARBA" id="ARBA00022840"/>
    </source>
</evidence>
<comment type="similarity">
    <text evidence="10">Belongs to the MurCDEF family. MurF subfamily.</text>
</comment>
<feature type="binding site" evidence="10">
    <location>
        <begin position="114"/>
        <end position="120"/>
    </location>
    <ligand>
        <name>ATP</name>
        <dbReference type="ChEBI" id="CHEBI:30616"/>
    </ligand>
</feature>
<dbReference type="GO" id="GO:0005524">
    <property type="term" value="F:ATP binding"/>
    <property type="evidence" value="ECO:0007669"/>
    <property type="project" value="UniProtKB-UniRule"/>
</dbReference>
<keyword evidence="2 10" id="KW-0436">Ligase</keyword>
<dbReference type="Pfam" id="PF08245">
    <property type="entry name" value="Mur_ligase_M"/>
    <property type="match status" value="1"/>
</dbReference>
<keyword evidence="3 10" id="KW-0132">Cell division</keyword>
<dbReference type="AlphaFoldDB" id="A0A429YWY1"/>
<comment type="subcellular location">
    <subcellularLocation>
        <location evidence="10 11">Cytoplasm</location>
    </subcellularLocation>
</comment>
<evidence type="ECO:0000313" key="16">
    <source>
        <dbReference type="Proteomes" id="UP000278398"/>
    </source>
</evidence>
<dbReference type="HAMAP" id="MF_02019">
    <property type="entry name" value="MurF"/>
    <property type="match status" value="1"/>
</dbReference>
<evidence type="ECO:0000256" key="8">
    <source>
        <dbReference type="ARBA" id="ARBA00023306"/>
    </source>
</evidence>
<dbReference type="InterPro" id="IPR051046">
    <property type="entry name" value="MurCDEF_CellWall_CoF430Synth"/>
</dbReference>
<name>A0A429YWY1_9HYPH</name>
<dbReference type="EC" id="6.3.2.10" evidence="10 11"/>